<protein>
    <recommendedName>
        <fullName evidence="3">GTP cyclohydrolase 1 type 2 homolog</fullName>
    </recommendedName>
</protein>
<gene>
    <name evidence="2" type="ORF">LCGC14_0181580</name>
</gene>
<organism evidence="2">
    <name type="scientific">marine sediment metagenome</name>
    <dbReference type="NCBI Taxonomy" id="412755"/>
    <lineage>
        <taxon>unclassified sequences</taxon>
        <taxon>metagenomes</taxon>
        <taxon>ecological metagenomes</taxon>
    </lineage>
</organism>
<dbReference type="Pfam" id="PF01784">
    <property type="entry name" value="DUF34_NIF3"/>
    <property type="match status" value="1"/>
</dbReference>
<dbReference type="InterPro" id="IPR002678">
    <property type="entry name" value="DUF34/NIF3"/>
</dbReference>
<evidence type="ECO:0000256" key="1">
    <source>
        <dbReference type="ARBA" id="ARBA00006964"/>
    </source>
</evidence>
<dbReference type="EMBL" id="LAZR01000073">
    <property type="protein sequence ID" value="KKN95090.1"/>
    <property type="molecule type" value="Genomic_DNA"/>
</dbReference>
<comment type="caution">
    <text evidence="2">The sequence shown here is derived from an EMBL/GenBank/DDBJ whole genome shotgun (WGS) entry which is preliminary data.</text>
</comment>
<accession>A0A0F9UPM3</accession>
<comment type="similarity">
    <text evidence="1">Belongs to the GTP cyclohydrolase I type 2/NIF3 family.</text>
</comment>
<dbReference type="Gene3D" id="3.40.1390.30">
    <property type="entry name" value="NIF3 (NGG1p interacting factor 3)-like"/>
    <property type="match status" value="2"/>
</dbReference>
<evidence type="ECO:0000313" key="2">
    <source>
        <dbReference type="EMBL" id="KKN95090.1"/>
    </source>
</evidence>
<sequence>MLARDVLEHFLSNSPWVDPANTVDKIIVGDPDLDADRCTVCWIPSTRNLRRAAEMGVKLFVTHEPTFWNHNDDRPGNTPASRDKLAMITELGMTVLRLHDTWDRWDEIGIPFAWAKHLGLYGDGSGVTRGGDGYLLRCDVEPLTLGQLAGHVAAACEPFGEGIVQLTGDPEMVVSKVGAGTGCGCDLNGYYELGCDCGIVCDDGSCYWAGIQNAEDIGFGVIRVNHGTSEEAGMITLADYITRALDVTATYLPTGCVFQLVGPEANTQ</sequence>
<evidence type="ECO:0008006" key="3">
    <source>
        <dbReference type="Google" id="ProtNLM"/>
    </source>
</evidence>
<reference evidence="2" key="1">
    <citation type="journal article" date="2015" name="Nature">
        <title>Complex archaea that bridge the gap between prokaryotes and eukaryotes.</title>
        <authorList>
            <person name="Spang A."/>
            <person name="Saw J.H."/>
            <person name="Jorgensen S.L."/>
            <person name="Zaremba-Niedzwiedzka K."/>
            <person name="Martijn J."/>
            <person name="Lind A.E."/>
            <person name="van Eijk R."/>
            <person name="Schleper C."/>
            <person name="Guy L."/>
            <person name="Ettema T.J."/>
        </authorList>
    </citation>
    <scope>NUCLEOTIDE SEQUENCE</scope>
</reference>
<dbReference type="AlphaFoldDB" id="A0A0F9UPM3"/>
<dbReference type="InterPro" id="IPR036069">
    <property type="entry name" value="DUF34/NIF3_sf"/>
</dbReference>
<name>A0A0F9UPM3_9ZZZZ</name>
<dbReference type="SUPFAM" id="SSF102705">
    <property type="entry name" value="NIF3 (NGG1p interacting factor 3)-like"/>
    <property type="match status" value="1"/>
</dbReference>
<proteinExistence type="inferred from homology"/>